<dbReference type="RefSeq" id="XP_017280060.1">
    <property type="nucleotide sequence ID" value="XM_017424571.3"/>
</dbReference>
<dbReference type="Proteomes" id="UP000264800">
    <property type="component" value="Unplaced"/>
</dbReference>
<dbReference type="AlphaFoldDB" id="A0A3Q3GBE0"/>
<organism evidence="4 5">
    <name type="scientific">Kryptolebias marmoratus</name>
    <name type="common">Mangrove killifish</name>
    <name type="synonym">Rivulus marmoratus</name>
    <dbReference type="NCBI Taxonomy" id="37003"/>
    <lineage>
        <taxon>Eukaryota</taxon>
        <taxon>Metazoa</taxon>
        <taxon>Chordata</taxon>
        <taxon>Craniata</taxon>
        <taxon>Vertebrata</taxon>
        <taxon>Euteleostomi</taxon>
        <taxon>Actinopterygii</taxon>
        <taxon>Neopterygii</taxon>
        <taxon>Teleostei</taxon>
        <taxon>Neoteleostei</taxon>
        <taxon>Acanthomorphata</taxon>
        <taxon>Ovalentaria</taxon>
        <taxon>Atherinomorphae</taxon>
        <taxon>Cyprinodontiformes</taxon>
        <taxon>Rivulidae</taxon>
        <taxon>Kryptolebias</taxon>
    </lineage>
</organism>
<sequence>MFRLRCVNPCLRRLLHVGAINRDQILEGLQVCSTEDQVFDVVSRNKAKLTVDHVGCAVRMLWDFQKDRPCFLRTIDLTNSHPQFVTLQVLAENKITQMDDLTLVDVLYAFLRLKVEPQNSVVQQIVSEAWLRIDRLPMSSLSKLAVCLFDQQLQTSPLMGRITSILDQKLTTIDDLRILSILMNTVTILVSPRLRDALISRANHLLNSPRPLAANTPRRLVQFMRNFKYMDRPLLEKCNRVFMHNISRMDADDISIILGLYQSLQFNNCDFRLAAKERLIELINISTGAFSFCKLFVALAPTASMKIRERLDNMAYLLADELNPQQVRAILEVLEEIQSRNLSLLNKIVSVIQKNLHLYSSAELTRITRTLVLLHYQNSELFATLRKLLLSFLQKSFYPSEVVMLTRVLSMLPSPRLDKDVVSRLDEVVAQCNLHELTTVSFAISKWIQKEPFYRHNTHSKYIRLLQRLSHCGCERLQTADQLDLVMDELKFVSGEWFEEMLLEDAIVTVSRMIDQINWNNVSDLGFFLTRMNYFHQPLLDRIASVAVEHIDKIHFSATYATLLPFSVMNYEPPQADELYDACIKHFTPHMSSFEPHLLVLLAFSLAVAGRFPEELVRKIFSIDFLGKLDLQLECLPNNLNMRTRQRLMELNRALCLECPEFQVPWFHEHYCQQLKKKENVTISPLQQQIHKMLVEVLGGINFVQVAVVTPYYYTVDFECKLDKHLKPLCYSEPSSLQISSKGKVVWESGSPKNTREELPPGAQRIAVDFLDSRLFCKNSHHIKSEALIRKRHLEILGYRVVQIPHFEWNSLELSTADAWKDYLKQKILGQGCL</sequence>
<feature type="domain" description="RAP" evidence="3">
    <location>
        <begin position="766"/>
        <end position="826"/>
    </location>
</feature>
<dbReference type="OrthoDB" id="385235at2759"/>
<dbReference type="InterPro" id="IPR010622">
    <property type="entry name" value="FAST_Leu-rich"/>
</dbReference>
<dbReference type="GeneTree" id="ENSGT01030000234607"/>
<evidence type="ECO:0000256" key="1">
    <source>
        <dbReference type="ARBA" id="ARBA00004173"/>
    </source>
</evidence>
<dbReference type="PROSITE" id="PS51286">
    <property type="entry name" value="RAP"/>
    <property type="match status" value="1"/>
</dbReference>
<evidence type="ECO:0000313" key="4">
    <source>
        <dbReference type="Ensembl" id="ENSKMAP00000021252.1"/>
    </source>
</evidence>
<dbReference type="OMA" id="FRPFSCE"/>
<dbReference type="GO" id="GO:0003723">
    <property type="term" value="F:RNA binding"/>
    <property type="evidence" value="ECO:0007669"/>
    <property type="project" value="TreeGrafter"/>
</dbReference>
<dbReference type="InterPro" id="IPR013579">
    <property type="entry name" value="FAST_2"/>
</dbReference>
<dbReference type="CTD" id="79675"/>
<dbReference type="Ensembl" id="ENSKMAT00000021529.1">
    <property type="protein sequence ID" value="ENSKMAP00000021252.1"/>
    <property type="gene ID" value="ENSKMAG00000015786.1"/>
</dbReference>
<dbReference type="STRING" id="37003.ENSKMAP00000021252"/>
<evidence type="ECO:0000259" key="3">
    <source>
        <dbReference type="PROSITE" id="PS51286"/>
    </source>
</evidence>
<keyword evidence="2" id="KW-0496">Mitochondrion</keyword>
<dbReference type="Pfam" id="PF06743">
    <property type="entry name" value="FAST_1"/>
    <property type="match status" value="1"/>
</dbReference>
<proteinExistence type="predicted"/>
<dbReference type="GO" id="GO:0044528">
    <property type="term" value="P:regulation of mitochondrial mRNA stability"/>
    <property type="evidence" value="ECO:0007669"/>
    <property type="project" value="InterPro"/>
</dbReference>
<dbReference type="GO" id="GO:0035770">
    <property type="term" value="C:ribonucleoprotein granule"/>
    <property type="evidence" value="ECO:0007669"/>
    <property type="project" value="TreeGrafter"/>
</dbReference>
<dbReference type="KEGG" id="kmr:108240801"/>
<dbReference type="InterPro" id="IPR050870">
    <property type="entry name" value="FAST_kinase"/>
</dbReference>
<accession>A0A3Q3GBE0</accession>
<dbReference type="PANTHER" id="PTHR21228:SF29">
    <property type="entry name" value="FAST KINASE DOMAIN-CONTAINING PROTEIN 1, MITOCHONDRIAL"/>
    <property type="match status" value="1"/>
</dbReference>
<dbReference type="SMART" id="SM00952">
    <property type="entry name" value="RAP"/>
    <property type="match status" value="1"/>
</dbReference>
<dbReference type="GO" id="GO:0000963">
    <property type="term" value="P:mitochondrial RNA processing"/>
    <property type="evidence" value="ECO:0007669"/>
    <property type="project" value="TreeGrafter"/>
</dbReference>
<evidence type="ECO:0000313" key="5">
    <source>
        <dbReference type="Proteomes" id="UP000264800"/>
    </source>
</evidence>
<protein>
    <submittedName>
        <fullName evidence="4">FAST kinase domains 1</fullName>
    </submittedName>
</protein>
<reference evidence="4" key="2">
    <citation type="submission" date="2025-09" db="UniProtKB">
        <authorList>
            <consortium name="Ensembl"/>
        </authorList>
    </citation>
    <scope>IDENTIFICATION</scope>
</reference>
<dbReference type="Pfam" id="PF08373">
    <property type="entry name" value="RAP"/>
    <property type="match status" value="1"/>
</dbReference>
<dbReference type="Pfam" id="PF08368">
    <property type="entry name" value="FAST_2"/>
    <property type="match status" value="1"/>
</dbReference>
<reference evidence="4" key="1">
    <citation type="submission" date="2025-08" db="UniProtKB">
        <authorList>
            <consortium name="Ensembl"/>
        </authorList>
    </citation>
    <scope>IDENTIFICATION</scope>
</reference>
<dbReference type="InterPro" id="IPR013584">
    <property type="entry name" value="RAP"/>
</dbReference>
<name>A0A3Q3GBE0_KRYMA</name>
<dbReference type="PANTHER" id="PTHR21228">
    <property type="entry name" value="FAST LEU-RICH DOMAIN-CONTAINING"/>
    <property type="match status" value="1"/>
</dbReference>
<evidence type="ECO:0000256" key="2">
    <source>
        <dbReference type="ARBA" id="ARBA00023128"/>
    </source>
</evidence>
<keyword evidence="5" id="KW-1185">Reference proteome</keyword>
<comment type="subcellular location">
    <subcellularLocation>
        <location evidence="1">Mitochondrion</location>
    </subcellularLocation>
</comment>
<dbReference type="GO" id="GO:0005759">
    <property type="term" value="C:mitochondrial matrix"/>
    <property type="evidence" value="ECO:0007669"/>
    <property type="project" value="TreeGrafter"/>
</dbReference>
<dbReference type="GeneID" id="108240801"/>